<name>A0ABU3QAT2_9SPHN</name>
<dbReference type="InterPro" id="IPR014710">
    <property type="entry name" value="RmlC-like_jellyroll"/>
</dbReference>
<dbReference type="InterPro" id="IPR011051">
    <property type="entry name" value="RmlC_Cupin_sf"/>
</dbReference>
<dbReference type="PROSITE" id="PS50943">
    <property type="entry name" value="HTH_CROC1"/>
    <property type="match status" value="1"/>
</dbReference>
<sequence>MATNAVKKSKPAAAHPSRRTAKAAAPVSPKRNLRCDAPTNLGKHVRHLRRERGWSLSTLGGKCGIAASTLSKVENGTLSLTYDRLLMVAQGFGLSLSEFLAIPSDASNNSSQGLARMSFARAGSGERVDTPGYESYYVCNNLRHKQMVPIRTYSRARTLEELGPLLRHEGEEFIVVVQGRIELHTEFYEPEILEAGEGVYLDSQQGHGYINAGEGEAVVFSINSQGPDKLLKPRTISNED</sequence>
<accession>A0ABU3QAT2</accession>
<dbReference type="RefSeq" id="WP_315727689.1">
    <property type="nucleotide sequence ID" value="NZ_JAVUPU010000009.1"/>
</dbReference>
<comment type="caution">
    <text evidence="4">The sequence shown here is derived from an EMBL/GenBank/DDBJ whole genome shotgun (WGS) entry which is preliminary data.</text>
</comment>
<reference evidence="4 5" key="1">
    <citation type="submission" date="2023-05" db="EMBL/GenBank/DDBJ databases">
        <authorList>
            <person name="Guo Y."/>
        </authorList>
    </citation>
    <scope>NUCLEOTIDE SEQUENCE [LARGE SCALE GENOMIC DNA]</scope>
    <source>
        <strain evidence="4 5">GR2756</strain>
    </source>
</reference>
<dbReference type="EMBL" id="JAVUPU010000009">
    <property type="protein sequence ID" value="MDT9600481.1"/>
    <property type="molecule type" value="Genomic_DNA"/>
</dbReference>
<dbReference type="InterPro" id="IPR010982">
    <property type="entry name" value="Lambda_DNA-bd_dom_sf"/>
</dbReference>
<evidence type="ECO:0000256" key="2">
    <source>
        <dbReference type="SAM" id="MobiDB-lite"/>
    </source>
</evidence>
<dbReference type="SMART" id="SM00530">
    <property type="entry name" value="HTH_XRE"/>
    <property type="match status" value="1"/>
</dbReference>
<feature type="region of interest" description="Disordered" evidence="2">
    <location>
        <begin position="1"/>
        <end position="31"/>
    </location>
</feature>
<proteinExistence type="predicted"/>
<dbReference type="InterPro" id="IPR013096">
    <property type="entry name" value="Cupin_2"/>
</dbReference>
<keyword evidence="1" id="KW-0238">DNA-binding</keyword>
<evidence type="ECO:0000256" key="1">
    <source>
        <dbReference type="ARBA" id="ARBA00023125"/>
    </source>
</evidence>
<dbReference type="Pfam" id="PF07883">
    <property type="entry name" value="Cupin_2"/>
    <property type="match status" value="1"/>
</dbReference>
<dbReference type="CDD" id="cd02209">
    <property type="entry name" value="cupin_XRE_C"/>
    <property type="match status" value="1"/>
</dbReference>
<dbReference type="PANTHER" id="PTHR46797:SF20">
    <property type="entry name" value="BLR4304 PROTEIN"/>
    <property type="match status" value="1"/>
</dbReference>
<dbReference type="InterPro" id="IPR001387">
    <property type="entry name" value="Cro/C1-type_HTH"/>
</dbReference>
<evidence type="ECO:0000313" key="4">
    <source>
        <dbReference type="EMBL" id="MDT9600481.1"/>
    </source>
</evidence>
<dbReference type="PANTHER" id="PTHR46797">
    <property type="entry name" value="HTH-TYPE TRANSCRIPTIONAL REGULATOR"/>
    <property type="match status" value="1"/>
</dbReference>
<dbReference type="InterPro" id="IPR050807">
    <property type="entry name" value="TransReg_Diox_bact_type"/>
</dbReference>
<dbReference type="SUPFAM" id="SSF47413">
    <property type="entry name" value="lambda repressor-like DNA-binding domains"/>
    <property type="match status" value="1"/>
</dbReference>
<protein>
    <submittedName>
        <fullName evidence="4">XRE family transcriptional regulator</fullName>
    </submittedName>
</protein>
<dbReference type="Proteomes" id="UP001259572">
    <property type="component" value="Unassembled WGS sequence"/>
</dbReference>
<evidence type="ECO:0000313" key="5">
    <source>
        <dbReference type="Proteomes" id="UP001259572"/>
    </source>
</evidence>
<dbReference type="Gene3D" id="1.10.260.40">
    <property type="entry name" value="lambda repressor-like DNA-binding domains"/>
    <property type="match status" value="1"/>
</dbReference>
<dbReference type="Gene3D" id="2.60.120.10">
    <property type="entry name" value="Jelly Rolls"/>
    <property type="match status" value="1"/>
</dbReference>
<dbReference type="Pfam" id="PF13560">
    <property type="entry name" value="HTH_31"/>
    <property type="match status" value="1"/>
</dbReference>
<organism evidence="4 5">
    <name type="scientific">Sphingosinicella rhizophila</name>
    <dbReference type="NCBI Taxonomy" id="3050082"/>
    <lineage>
        <taxon>Bacteria</taxon>
        <taxon>Pseudomonadati</taxon>
        <taxon>Pseudomonadota</taxon>
        <taxon>Alphaproteobacteria</taxon>
        <taxon>Sphingomonadales</taxon>
        <taxon>Sphingosinicellaceae</taxon>
        <taxon>Sphingosinicella</taxon>
    </lineage>
</organism>
<keyword evidence="5" id="KW-1185">Reference proteome</keyword>
<evidence type="ECO:0000259" key="3">
    <source>
        <dbReference type="PROSITE" id="PS50943"/>
    </source>
</evidence>
<gene>
    <name evidence="4" type="ORF">RQX22_16090</name>
</gene>
<feature type="domain" description="HTH cro/C1-type" evidence="3">
    <location>
        <begin position="45"/>
        <end position="99"/>
    </location>
</feature>
<dbReference type="CDD" id="cd00093">
    <property type="entry name" value="HTH_XRE"/>
    <property type="match status" value="1"/>
</dbReference>
<dbReference type="SUPFAM" id="SSF51182">
    <property type="entry name" value="RmlC-like cupins"/>
    <property type="match status" value="1"/>
</dbReference>